<keyword evidence="10 11" id="KW-0472">Membrane</keyword>
<evidence type="ECO:0000256" key="5">
    <source>
        <dbReference type="ARBA" id="ARBA00022679"/>
    </source>
</evidence>
<dbReference type="CDD" id="cd00075">
    <property type="entry name" value="HATPase"/>
    <property type="match status" value="1"/>
</dbReference>
<evidence type="ECO:0000313" key="14">
    <source>
        <dbReference type="EMBL" id="QBK04006.1"/>
    </source>
</evidence>
<dbReference type="EC" id="2.7.13.3" evidence="3"/>
<dbReference type="SMART" id="SM00388">
    <property type="entry name" value="HisKA"/>
    <property type="match status" value="1"/>
</dbReference>
<protein>
    <recommendedName>
        <fullName evidence="3">histidine kinase</fullName>
        <ecNumber evidence="3">2.7.13.3</ecNumber>
    </recommendedName>
</protein>
<dbReference type="Pfam" id="PF02518">
    <property type="entry name" value="HATPase_c"/>
    <property type="match status" value="1"/>
</dbReference>
<comment type="subcellular location">
    <subcellularLocation>
        <location evidence="2">Membrane</location>
    </subcellularLocation>
</comment>
<dbReference type="InterPro" id="IPR004358">
    <property type="entry name" value="Sig_transdc_His_kin-like_C"/>
</dbReference>
<dbReference type="PROSITE" id="PS50109">
    <property type="entry name" value="HIS_KIN"/>
    <property type="match status" value="1"/>
</dbReference>
<dbReference type="Gene3D" id="3.30.565.10">
    <property type="entry name" value="Histidine kinase-like ATPase, C-terminal domain"/>
    <property type="match status" value="1"/>
</dbReference>
<dbReference type="Pfam" id="PF08521">
    <property type="entry name" value="2CSK_N"/>
    <property type="match status" value="1"/>
</dbReference>
<dbReference type="SUPFAM" id="SSF47384">
    <property type="entry name" value="Homodimeric domain of signal transducing histidine kinase"/>
    <property type="match status" value="1"/>
</dbReference>
<feature type="transmembrane region" description="Helical" evidence="11">
    <location>
        <begin position="192"/>
        <end position="215"/>
    </location>
</feature>
<keyword evidence="9" id="KW-0902">Two-component regulatory system</keyword>
<dbReference type="InterPro" id="IPR036890">
    <property type="entry name" value="HATPase_C_sf"/>
</dbReference>
<keyword evidence="6 11" id="KW-0812">Transmembrane</keyword>
<dbReference type="SUPFAM" id="SSF55874">
    <property type="entry name" value="ATPase domain of HSP90 chaperone/DNA topoisomerase II/histidine kinase"/>
    <property type="match status" value="1"/>
</dbReference>
<keyword evidence="7 14" id="KW-0418">Kinase</keyword>
<evidence type="ECO:0000256" key="2">
    <source>
        <dbReference type="ARBA" id="ARBA00004370"/>
    </source>
</evidence>
<evidence type="ECO:0000256" key="7">
    <source>
        <dbReference type="ARBA" id="ARBA00022777"/>
    </source>
</evidence>
<dbReference type="OrthoDB" id="8554694at2"/>
<dbReference type="AlphaFoldDB" id="A0A4P6UHR0"/>
<dbReference type="InterPro" id="IPR050428">
    <property type="entry name" value="TCS_sensor_his_kinase"/>
</dbReference>
<evidence type="ECO:0000256" key="6">
    <source>
        <dbReference type="ARBA" id="ARBA00022692"/>
    </source>
</evidence>
<dbReference type="RefSeq" id="WP_131278014.1">
    <property type="nucleotide sequence ID" value="NZ_CP031395.1"/>
</dbReference>
<evidence type="ECO:0000313" key="15">
    <source>
        <dbReference type="Proteomes" id="UP000292939"/>
    </source>
</evidence>
<keyword evidence="4" id="KW-0597">Phosphoprotein</keyword>
<proteinExistence type="predicted"/>
<organism evidence="14 15">
    <name type="scientific">Hylemonella gracilis</name>
    <dbReference type="NCBI Taxonomy" id="80880"/>
    <lineage>
        <taxon>Bacteria</taxon>
        <taxon>Pseudomonadati</taxon>
        <taxon>Pseudomonadota</taxon>
        <taxon>Betaproteobacteria</taxon>
        <taxon>Burkholderiales</taxon>
        <taxon>Comamonadaceae</taxon>
        <taxon>Hylemonella</taxon>
    </lineage>
</organism>
<dbReference type="PRINTS" id="PR00344">
    <property type="entry name" value="BCTRLSENSOR"/>
</dbReference>
<dbReference type="PANTHER" id="PTHR45436">
    <property type="entry name" value="SENSOR HISTIDINE KINASE YKOH"/>
    <property type="match status" value="1"/>
</dbReference>
<keyword evidence="5" id="KW-0808">Transferase</keyword>
<dbReference type="KEGG" id="hgr:DW355_03730"/>
<evidence type="ECO:0000256" key="4">
    <source>
        <dbReference type="ARBA" id="ARBA00022553"/>
    </source>
</evidence>
<evidence type="ECO:0000256" key="1">
    <source>
        <dbReference type="ARBA" id="ARBA00000085"/>
    </source>
</evidence>
<keyword evidence="8 11" id="KW-1133">Transmembrane helix</keyword>
<evidence type="ECO:0000259" key="12">
    <source>
        <dbReference type="PROSITE" id="PS50109"/>
    </source>
</evidence>
<dbReference type="InterPro" id="IPR013727">
    <property type="entry name" value="2CSK_N"/>
</dbReference>
<dbReference type="Pfam" id="PF00512">
    <property type="entry name" value="HisKA"/>
    <property type="match status" value="1"/>
</dbReference>
<dbReference type="Proteomes" id="UP000292939">
    <property type="component" value="Chromosome"/>
</dbReference>
<name>A0A4P6UHR0_9BURK</name>
<evidence type="ECO:0000256" key="9">
    <source>
        <dbReference type="ARBA" id="ARBA00023012"/>
    </source>
</evidence>
<dbReference type="GO" id="GO:0000155">
    <property type="term" value="F:phosphorelay sensor kinase activity"/>
    <property type="evidence" value="ECO:0007669"/>
    <property type="project" value="InterPro"/>
</dbReference>
<evidence type="ECO:0000259" key="13">
    <source>
        <dbReference type="PROSITE" id="PS50885"/>
    </source>
</evidence>
<evidence type="ECO:0000256" key="11">
    <source>
        <dbReference type="SAM" id="Phobius"/>
    </source>
</evidence>
<dbReference type="InterPro" id="IPR036097">
    <property type="entry name" value="HisK_dim/P_sf"/>
</dbReference>
<dbReference type="Gene3D" id="1.10.287.130">
    <property type="match status" value="1"/>
</dbReference>
<dbReference type="PROSITE" id="PS50885">
    <property type="entry name" value="HAMP"/>
    <property type="match status" value="1"/>
</dbReference>
<feature type="transmembrane region" description="Helical" evidence="11">
    <location>
        <begin position="20"/>
        <end position="42"/>
    </location>
</feature>
<dbReference type="PANTHER" id="PTHR45436:SF1">
    <property type="entry name" value="SENSOR PROTEIN QSEC"/>
    <property type="match status" value="1"/>
</dbReference>
<dbReference type="InterPro" id="IPR005467">
    <property type="entry name" value="His_kinase_dom"/>
</dbReference>
<reference evidence="14 15" key="1">
    <citation type="submission" date="2018-07" db="EMBL/GenBank/DDBJ databases">
        <title>Exploring interactions and the metabolic potential of the ultra-small soil bacteria Hylemonella gracilis.</title>
        <authorList>
            <person name="Tyc O."/>
            <person name="Kulkarni P."/>
            <person name="Gawehns F."/>
            <person name="Hundscheid M."/>
            <person name="Zweers H."/>
            <person name="Garbeva P."/>
        </authorList>
    </citation>
    <scope>NUCLEOTIDE SEQUENCE [LARGE SCALE GENOMIC DNA]</scope>
    <source>
        <strain evidence="14 15">NS1</strain>
    </source>
</reference>
<evidence type="ECO:0000256" key="3">
    <source>
        <dbReference type="ARBA" id="ARBA00012438"/>
    </source>
</evidence>
<dbReference type="InterPro" id="IPR003660">
    <property type="entry name" value="HAMP_dom"/>
</dbReference>
<feature type="domain" description="Histidine kinase" evidence="12">
    <location>
        <begin position="276"/>
        <end position="503"/>
    </location>
</feature>
<accession>A0A4P6UHR0</accession>
<evidence type="ECO:0000256" key="8">
    <source>
        <dbReference type="ARBA" id="ARBA00022989"/>
    </source>
</evidence>
<dbReference type="InterPro" id="IPR003594">
    <property type="entry name" value="HATPase_dom"/>
</dbReference>
<dbReference type="InterPro" id="IPR003661">
    <property type="entry name" value="HisK_dim/P_dom"/>
</dbReference>
<gene>
    <name evidence="14" type="ORF">DW355_03730</name>
</gene>
<evidence type="ECO:0000256" key="10">
    <source>
        <dbReference type="ARBA" id="ARBA00023136"/>
    </source>
</evidence>
<dbReference type="GO" id="GO:0005886">
    <property type="term" value="C:plasma membrane"/>
    <property type="evidence" value="ECO:0007669"/>
    <property type="project" value="TreeGrafter"/>
</dbReference>
<dbReference type="EMBL" id="CP031395">
    <property type="protein sequence ID" value="QBK04006.1"/>
    <property type="molecule type" value="Genomic_DNA"/>
</dbReference>
<dbReference type="SMART" id="SM00387">
    <property type="entry name" value="HATPase_c"/>
    <property type="match status" value="1"/>
</dbReference>
<comment type="catalytic activity">
    <reaction evidence="1">
        <text>ATP + protein L-histidine = ADP + protein N-phospho-L-histidine.</text>
        <dbReference type="EC" id="2.7.13.3"/>
    </reaction>
</comment>
<dbReference type="CDD" id="cd00082">
    <property type="entry name" value="HisKA"/>
    <property type="match status" value="1"/>
</dbReference>
<feature type="domain" description="HAMP" evidence="13">
    <location>
        <begin position="216"/>
        <end position="268"/>
    </location>
</feature>
<sequence length="507" mass="55072">MPFGRKLFQREQRSLFGEILDWMLTPLLILWPVSLILTWLVAQNIAGRPFDHALELQVRALAQHLKLQSPGPRGNTRFDPPMPARTLLHADATDTLHFQVLGAQGEFLSGDPDFPPPPPLESHEGIARPGLEPGVVQLHNDEFEGTPVRIAYLWIALAPMPFSDGAPAAGSPLALVQVAETLDKRSQLAAEIIKSVMLPQFAILPLAVLLVWLALAQAIRPLDHLAGNIRARAPDDLSPLETRAVPLEVAPLVTSMNELLTRLTESIAAQKRFLADAAHQLKTPLAGLRMQADLAQRHDASTENLRQSLQQIVRASTNATHTVNQLLALARAEGSGAALAQQPCDLAQITMDTLREVVPLALEKHLDIGYDGPVPGTPIAQLDGNPTLLKELVRNLLDNAIKYTPSTPERPGVITARVLSDPFGQVLLLQVEDSGPGVPEAERGLIFQPFYRALGTQADGSGLGLSIAQEIARQHQARIEVEDLHPGQHSPGARFTVRFAVRKSLAS</sequence>